<evidence type="ECO:0000313" key="2">
    <source>
        <dbReference type="Proteomes" id="UP000375470"/>
    </source>
</evidence>
<dbReference type="RefSeq" id="YP_010104879.1">
    <property type="nucleotide sequence ID" value="NC_055822.1"/>
</dbReference>
<reference evidence="1 2" key="1">
    <citation type="submission" date="2019-09" db="EMBL/GenBank/DDBJ databases">
        <authorList>
            <person name="Cummings J.R."/>
            <person name="Eaglin Z.M."/>
            <person name="Kluemper A.J."/>
            <person name="Powell E.A."/>
            <person name="Stamm J."/>
            <person name="Thompson S.A."/>
            <person name="Tolsma S."/>
            <person name="Caruso S.M."/>
            <person name="Garlena R.A."/>
            <person name="Russell D.A."/>
            <person name="Pope W.H."/>
            <person name="Jacobs-Se D."/>
            <person name="Hatfull G.F."/>
        </authorList>
    </citation>
    <scope>NUCLEOTIDE SEQUENCE [LARGE SCALE GENOMIC DNA]</scope>
</reference>
<dbReference type="Proteomes" id="UP000375470">
    <property type="component" value="Segment"/>
</dbReference>
<keyword evidence="2" id="KW-1185">Reference proteome</keyword>
<accession>A0A5Q2WF56</accession>
<dbReference type="EMBL" id="MN444876">
    <property type="protein sequence ID" value="QGH76422.1"/>
    <property type="molecule type" value="Genomic_DNA"/>
</dbReference>
<dbReference type="GeneID" id="65122835"/>
<proteinExistence type="predicted"/>
<protein>
    <submittedName>
        <fullName evidence="1">Uncharacterized protein</fullName>
    </submittedName>
</protein>
<gene>
    <name evidence="1" type="primary">121</name>
    <name evidence="1" type="ORF">SEA_DAUBENSKI_126</name>
</gene>
<organism evidence="1 2">
    <name type="scientific">Streptomyces phage Daubenski</name>
    <dbReference type="NCBI Taxonomy" id="2653725"/>
    <lineage>
        <taxon>Viruses</taxon>
        <taxon>Duplodnaviria</taxon>
        <taxon>Heunggongvirae</taxon>
        <taxon>Uroviricota</taxon>
        <taxon>Caudoviricetes</taxon>
        <taxon>Stanwilliamsviridae</taxon>
        <taxon>Boydwoodruffvirinae</taxon>
        <taxon>Samistivirus</taxon>
        <taxon>Samistivirus daubenski</taxon>
    </lineage>
</organism>
<dbReference type="KEGG" id="vg:65122835"/>
<evidence type="ECO:0000313" key="1">
    <source>
        <dbReference type="EMBL" id="QGH76422.1"/>
    </source>
</evidence>
<sequence>MKDDEPGVSILSLLRMLRRRKIRPVVQMSTCGHCKTKYDVHKGHMCPYVKELYSKVEKS</sequence>
<name>A0A5Q2WF56_9CAUD</name>